<feature type="compositionally biased region" description="Low complexity" evidence="1">
    <location>
        <begin position="101"/>
        <end position="112"/>
    </location>
</feature>
<proteinExistence type="predicted"/>
<evidence type="ECO:0000313" key="2">
    <source>
        <dbReference type="EMBL" id="JAE18922.1"/>
    </source>
</evidence>
<organism evidence="2">
    <name type="scientific">Arundo donax</name>
    <name type="common">Giant reed</name>
    <name type="synonym">Donax arundinaceus</name>
    <dbReference type="NCBI Taxonomy" id="35708"/>
    <lineage>
        <taxon>Eukaryota</taxon>
        <taxon>Viridiplantae</taxon>
        <taxon>Streptophyta</taxon>
        <taxon>Embryophyta</taxon>
        <taxon>Tracheophyta</taxon>
        <taxon>Spermatophyta</taxon>
        <taxon>Magnoliopsida</taxon>
        <taxon>Liliopsida</taxon>
        <taxon>Poales</taxon>
        <taxon>Poaceae</taxon>
        <taxon>PACMAD clade</taxon>
        <taxon>Arundinoideae</taxon>
        <taxon>Arundineae</taxon>
        <taxon>Arundo</taxon>
    </lineage>
</organism>
<reference evidence="2" key="1">
    <citation type="submission" date="2014-09" db="EMBL/GenBank/DDBJ databases">
        <authorList>
            <person name="Magalhaes I.L.F."/>
            <person name="Oliveira U."/>
            <person name="Santos F.R."/>
            <person name="Vidigal T.H.D.A."/>
            <person name="Brescovit A.D."/>
            <person name="Santos A.J."/>
        </authorList>
    </citation>
    <scope>NUCLEOTIDE SEQUENCE</scope>
    <source>
        <tissue evidence="2">Shoot tissue taken approximately 20 cm above the soil surface</tissue>
    </source>
</reference>
<accession>A0A0A9G337</accession>
<evidence type="ECO:0000256" key="1">
    <source>
        <dbReference type="SAM" id="MobiDB-lite"/>
    </source>
</evidence>
<sequence>MIPYTNPRALHTSISLSMYLRIPSCALDIFLRRAWSDIGFGLDFSSSACCSASLCCRSLILLSLTLSFHIRRASSSASISSSLTSFSVRFWMPSTSKSDESPSSVASIASCSIRTTLR</sequence>
<dbReference type="AlphaFoldDB" id="A0A0A9G337"/>
<feature type="region of interest" description="Disordered" evidence="1">
    <location>
        <begin position="94"/>
        <end position="118"/>
    </location>
</feature>
<name>A0A0A9G337_ARUDO</name>
<protein>
    <submittedName>
        <fullName evidence="2">Uncharacterized protein</fullName>
    </submittedName>
</protein>
<reference evidence="2" key="2">
    <citation type="journal article" date="2015" name="Data Brief">
        <title>Shoot transcriptome of the giant reed, Arundo donax.</title>
        <authorList>
            <person name="Barrero R.A."/>
            <person name="Guerrero F.D."/>
            <person name="Moolhuijzen P."/>
            <person name="Goolsby J.A."/>
            <person name="Tidwell J."/>
            <person name="Bellgard S.E."/>
            <person name="Bellgard M.I."/>
        </authorList>
    </citation>
    <scope>NUCLEOTIDE SEQUENCE</scope>
    <source>
        <tissue evidence="2">Shoot tissue taken approximately 20 cm above the soil surface</tissue>
    </source>
</reference>
<dbReference type="EMBL" id="GBRH01178974">
    <property type="protein sequence ID" value="JAE18922.1"/>
    <property type="molecule type" value="Transcribed_RNA"/>
</dbReference>